<proteinExistence type="predicted"/>
<dbReference type="RefSeq" id="WP_151041681.1">
    <property type="nucleotide sequence ID" value="NZ_VZUL01000002.1"/>
</dbReference>
<dbReference type="InterPro" id="IPR002636">
    <property type="entry name" value="DUF29"/>
</dbReference>
<evidence type="ECO:0000313" key="2">
    <source>
        <dbReference type="Proteomes" id="UP000386575"/>
    </source>
</evidence>
<comment type="caution">
    <text evidence="1">The sequence shown here is derived from an EMBL/GenBank/DDBJ whole genome shotgun (WGS) entry which is preliminary data.</text>
</comment>
<protein>
    <submittedName>
        <fullName evidence="1">DUF29 domain-containing protein</fullName>
    </submittedName>
</protein>
<dbReference type="PANTHER" id="PTHR34235:SF1">
    <property type="entry name" value="SLR0416 PROTEIN"/>
    <property type="match status" value="1"/>
</dbReference>
<sequence length="137" mass="15428">MTLYDNDYVAWTCEQADILRSMPGNSGLDIEHLIEEIESLGRSAIADLSSAIRRVLHGLIRRSIDPSAVSVEDIYSARADVIISADGGVWRHIDLDKVWRLARRTVDVDGAEKCPITIEHLISEDFDIERVVRLIRS</sequence>
<dbReference type="Proteomes" id="UP000386575">
    <property type="component" value="Unassembled WGS sequence"/>
</dbReference>
<dbReference type="Pfam" id="PF01724">
    <property type="entry name" value="DUF29"/>
    <property type="match status" value="1"/>
</dbReference>
<name>A0A6A1TN98_NEOGA</name>
<organism evidence="1 2">
    <name type="scientific">Neorhizobium galegae</name>
    <name type="common">Rhizobium galegae</name>
    <dbReference type="NCBI Taxonomy" id="399"/>
    <lineage>
        <taxon>Bacteria</taxon>
        <taxon>Pseudomonadati</taxon>
        <taxon>Pseudomonadota</taxon>
        <taxon>Alphaproteobacteria</taxon>
        <taxon>Hyphomicrobiales</taxon>
        <taxon>Rhizobiaceae</taxon>
        <taxon>Rhizobium/Agrobacterium group</taxon>
        <taxon>Neorhizobium</taxon>
    </lineage>
</organism>
<reference evidence="1 2" key="1">
    <citation type="submission" date="2019-09" db="EMBL/GenBank/DDBJ databases">
        <title>Genome sequencing of Ng87 strain.</title>
        <authorList>
            <person name="Karasev E.S."/>
            <person name="Andronov E."/>
        </authorList>
    </citation>
    <scope>NUCLEOTIDE SEQUENCE [LARGE SCALE GENOMIC DNA]</scope>
    <source>
        <strain evidence="1 2">Ng87</strain>
    </source>
</reference>
<dbReference type="PANTHER" id="PTHR34235">
    <property type="entry name" value="SLR1203 PROTEIN-RELATED"/>
    <property type="match status" value="1"/>
</dbReference>
<dbReference type="AlphaFoldDB" id="A0A6A1TN98"/>
<evidence type="ECO:0000313" key="1">
    <source>
        <dbReference type="EMBL" id="KAB1086162.1"/>
    </source>
</evidence>
<accession>A0A6A1TN98</accession>
<dbReference type="EMBL" id="VZUL01000002">
    <property type="protein sequence ID" value="KAB1086162.1"/>
    <property type="molecule type" value="Genomic_DNA"/>
</dbReference>
<gene>
    <name evidence="1" type="ORF">F4V91_06775</name>
</gene>
<dbReference type="Gene3D" id="1.20.1220.20">
    <property type="entry name" value="Uncharcterised protein PF01724"/>
    <property type="match status" value="1"/>
</dbReference>